<reference evidence="1" key="1">
    <citation type="journal article" date="2013" name="Environ. Microbiol.">
        <title>Microbiota from the distal guts of lean and obese adolescents exhibit partial functional redundancy besides clear differences in community structure.</title>
        <authorList>
            <person name="Ferrer M."/>
            <person name="Ruiz A."/>
            <person name="Lanza F."/>
            <person name="Haange S.B."/>
            <person name="Oberbach A."/>
            <person name="Till H."/>
            <person name="Bargiela R."/>
            <person name="Campoy C."/>
            <person name="Segura M.T."/>
            <person name="Richter M."/>
            <person name="von Bergen M."/>
            <person name="Seifert J."/>
            <person name="Suarez A."/>
        </authorList>
    </citation>
    <scope>NUCLEOTIDE SEQUENCE</scope>
</reference>
<dbReference type="GO" id="GO:0016740">
    <property type="term" value="F:transferase activity"/>
    <property type="evidence" value="ECO:0007669"/>
    <property type="project" value="UniProtKB-KW"/>
</dbReference>
<dbReference type="SUPFAM" id="SSF53756">
    <property type="entry name" value="UDP-Glycosyltransferase/glycogen phosphorylase"/>
    <property type="match status" value="1"/>
</dbReference>
<feature type="non-terminal residue" evidence="1">
    <location>
        <position position="1"/>
    </location>
</feature>
<evidence type="ECO:0000313" key="1">
    <source>
        <dbReference type="EMBL" id="EKC79868.1"/>
    </source>
</evidence>
<proteinExistence type="predicted"/>
<keyword evidence="1" id="KW-0808">Transferase</keyword>
<dbReference type="Gene3D" id="3.40.50.2000">
    <property type="entry name" value="Glycogen Phosphorylase B"/>
    <property type="match status" value="1"/>
</dbReference>
<dbReference type="AlphaFoldDB" id="K1UCH4"/>
<organism evidence="1">
    <name type="scientific">human gut metagenome</name>
    <dbReference type="NCBI Taxonomy" id="408170"/>
    <lineage>
        <taxon>unclassified sequences</taxon>
        <taxon>metagenomes</taxon>
        <taxon>organismal metagenomes</taxon>
    </lineage>
</organism>
<gene>
    <name evidence="1" type="ORF">LEA_01988</name>
</gene>
<accession>K1UCH4</accession>
<comment type="caution">
    <text evidence="1">The sequence shown here is derived from an EMBL/GenBank/DDBJ whole genome shotgun (WGS) entry which is preliminary data.</text>
</comment>
<dbReference type="EMBL" id="AJWY01001373">
    <property type="protein sequence ID" value="EKC79868.1"/>
    <property type="molecule type" value="Genomic_DNA"/>
</dbReference>
<name>K1UCH4_9ZZZZ</name>
<sequence length="105" mass="11644">QCEVAVSAGGTTLLELCACGIPTVCFAFADNQLEFAEEMAEHNLLIYAGDVREKDDAPHVICENLVCYTKDAGKRAQSFERMRRLVDGKGAERIAAFLQQYKRDV</sequence>
<protein>
    <submittedName>
        <fullName evidence="1">Glycosyltransferase 28-like protein</fullName>
    </submittedName>
</protein>